<dbReference type="SUPFAM" id="SSF103473">
    <property type="entry name" value="MFS general substrate transporter"/>
    <property type="match status" value="1"/>
</dbReference>
<proteinExistence type="inferred from homology"/>
<evidence type="ECO:0000313" key="11">
    <source>
        <dbReference type="Proteomes" id="UP001621534"/>
    </source>
</evidence>
<protein>
    <recommendedName>
        <fullName evidence="8">Bcr/CflA family efflux transporter</fullName>
    </recommendedName>
</protein>
<evidence type="ECO:0000256" key="8">
    <source>
        <dbReference type="RuleBase" id="RU365088"/>
    </source>
</evidence>
<dbReference type="EMBL" id="JAHWXS010000002">
    <property type="protein sequence ID" value="MFK5732376.1"/>
    <property type="molecule type" value="Genomic_DNA"/>
</dbReference>
<evidence type="ECO:0000313" key="10">
    <source>
        <dbReference type="EMBL" id="MFK5732376.1"/>
    </source>
</evidence>
<feature type="transmembrane region" description="Helical" evidence="8">
    <location>
        <begin position="252"/>
        <end position="271"/>
    </location>
</feature>
<reference evidence="10 11" key="1">
    <citation type="journal article" date="2012" name="Plant Soil">
        <title>Screening of plant growth-promoting traits in arsenic-resistant bacteria isolated from the rhizosphere of soybean plants from Argentinean agricultural soil.</title>
        <authorList>
            <person name="Wevar Oller A.L."/>
            <person name="Talano M.A."/>
            <person name="Agostini E."/>
        </authorList>
    </citation>
    <scope>NUCLEOTIDE SEQUENCE [LARGE SCALE GENOMIC DNA]</scope>
    <source>
        <strain evidence="10 11">AW4</strain>
    </source>
</reference>
<evidence type="ECO:0000256" key="3">
    <source>
        <dbReference type="ARBA" id="ARBA00022448"/>
    </source>
</evidence>
<feature type="transmembrane region" description="Helical" evidence="8">
    <location>
        <begin position="12"/>
        <end position="32"/>
    </location>
</feature>
<gene>
    <name evidence="10" type="ORF">KW869_02490</name>
</gene>
<dbReference type="Gene3D" id="1.20.1720.10">
    <property type="entry name" value="Multidrug resistance protein D"/>
    <property type="match status" value="1"/>
</dbReference>
<evidence type="ECO:0000256" key="4">
    <source>
        <dbReference type="ARBA" id="ARBA00022475"/>
    </source>
</evidence>
<organism evidence="10 11">
    <name type="scientific">Pseudomonas urmiensis</name>
    <dbReference type="NCBI Taxonomy" id="2745493"/>
    <lineage>
        <taxon>Bacteria</taxon>
        <taxon>Pseudomonadati</taxon>
        <taxon>Pseudomonadota</taxon>
        <taxon>Gammaproteobacteria</taxon>
        <taxon>Pseudomonadales</taxon>
        <taxon>Pseudomonadaceae</taxon>
        <taxon>Pseudomonas</taxon>
    </lineage>
</organism>
<feature type="transmembrane region" description="Helical" evidence="8">
    <location>
        <begin position="217"/>
        <end position="240"/>
    </location>
</feature>
<feature type="transmembrane region" description="Helical" evidence="8">
    <location>
        <begin position="308"/>
        <end position="333"/>
    </location>
</feature>
<keyword evidence="7 8" id="KW-0472">Membrane</keyword>
<dbReference type="InterPro" id="IPR036259">
    <property type="entry name" value="MFS_trans_sf"/>
</dbReference>
<feature type="domain" description="Major facilitator superfamily (MFS) profile" evidence="9">
    <location>
        <begin position="10"/>
        <end position="397"/>
    </location>
</feature>
<evidence type="ECO:0000259" key="9">
    <source>
        <dbReference type="PROSITE" id="PS50850"/>
    </source>
</evidence>
<keyword evidence="8" id="KW-0997">Cell inner membrane</keyword>
<evidence type="ECO:0000256" key="6">
    <source>
        <dbReference type="ARBA" id="ARBA00022989"/>
    </source>
</evidence>
<keyword evidence="3 8" id="KW-0813">Transport</keyword>
<keyword evidence="5 8" id="KW-0812">Transmembrane</keyword>
<feature type="transmembrane region" description="Helical" evidence="8">
    <location>
        <begin position="283"/>
        <end position="302"/>
    </location>
</feature>
<keyword evidence="6 8" id="KW-1133">Transmembrane helix</keyword>
<dbReference type="Proteomes" id="UP001621534">
    <property type="component" value="Unassembled WGS sequence"/>
</dbReference>
<keyword evidence="11" id="KW-1185">Reference proteome</keyword>
<sequence length="406" mass="42122">MNTKSQQRVPLKLAIGLGVIGALGPSAIDMYLSSLPEIARDYDASFASVQLTLTFFLLAMGAGQLLFGPVVDAYGRRRPLLVGLVVFILCSLGAALAPTLATLIALRFVQGLGSALTLVVIMSTVRDVSRGATATKLFALLMTIEGVAPILAPALGGLIDAYFGWRAVMLTLAIFGVAVLINSWLNLPETLAADKREPLRLGAVCRTYLTIGRDRRFLLPTLAVAGVFFFLFAYIGGATLVYQQFYGLTPQAFGILFGVTGIAILCGAMIAGRLVTRLGLNRLTWIGVGCIALGALATLAATTTQVGLPGIAAGMALALFGLGIAESTLMSLVMASQERALGSTAALLGACQLSISSSATPISAMVLGHGAIAWTALLSLSALMVCLLTWLSLPKGGDATFSLAGH</sequence>
<feature type="transmembrane region" description="Helical" evidence="8">
    <location>
        <begin position="372"/>
        <end position="393"/>
    </location>
</feature>
<keyword evidence="4" id="KW-1003">Cell membrane</keyword>
<dbReference type="PANTHER" id="PTHR43124">
    <property type="entry name" value="PURINE EFFLUX PUMP PBUE"/>
    <property type="match status" value="1"/>
</dbReference>
<name>A0ABW8NQY0_9PSED</name>
<evidence type="ECO:0000256" key="1">
    <source>
        <dbReference type="ARBA" id="ARBA00004651"/>
    </source>
</evidence>
<comment type="caution">
    <text evidence="10">The sequence shown here is derived from an EMBL/GenBank/DDBJ whole genome shotgun (WGS) entry which is preliminary data.</text>
</comment>
<feature type="transmembrane region" description="Helical" evidence="8">
    <location>
        <begin position="104"/>
        <end position="125"/>
    </location>
</feature>
<feature type="transmembrane region" description="Helical" evidence="8">
    <location>
        <begin position="137"/>
        <end position="159"/>
    </location>
</feature>
<feature type="transmembrane region" description="Helical" evidence="8">
    <location>
        <begin position="44"/>
        <end position="67"/>
    </location>
</feature>
<evidence type="ECO:0000256" key="5">
    <source>
        <dbReference type="ARBA" id="ARBA00022692"/>
    </source>
</evidence>
<dbReference type="InterPro" id="IPR020846">
    <property type="entry name" value="MFS_dom"/>
</dbReference>
<dbReference type="Pfam" id="PF07690">
    <property type="entry name" value="MFS_1"/>
    <property type="match status" value="1"/>
</dbReference>
<dbReference type="CDD" id="cd17320">
    <property type="entry name" value="MFS_MdfA_MDR_like"/>
    <property type="match status" value="1"/>
</dbReference>
<dbReference type="InterPro" id="IPR004812">
    <property type="entry name" value="Efflux_drug-R_Bcr/CmlA"/>
</dbReference>
<accession>A0ABW8NQY0</accession>
<evidence type="ECO:0000256" key="2">
    <source>
        <dbReference type="ARBA" id="ARBA00006236"/>
    </source>
</evidence>
<dbReference type="PANTHER" id="PTHR43124:SF3">
    <property type="entry name" value="CHLORAMPHENICOL EFFLUX PUMP RV0191"/>
    <property type="match status" value="1"/>
</dbReference>
<dbReference type="InterPro" id="IPR011701">
    <property type="entry name" value="MFS"/>
</dbReference>
<evidence type="ECO:0000256" key="7">
    <source>
        <dbReference type="ARBA" id="ARBA00023136"/>
    </source>
</evidence>
<feature type="transmembrane region" description="Helical" evidence="8">
    <location>
        <begin position="345"/>
        <end position="366"/>
    </location>
</feature>
<feature type="transmembrane region" description="Helical" evidence="8">
    <location>
        <begin position="79"/>
        <end position="98"/>
    </location>
</feature>
<comment type="subcellular location">
    <subcellularLocation>
        <location evidence="8">Cell inner membrane</location>
        <topology evidence="8">Multi-pass membrane protein</topology>
    </subcellularLocation>
    <subcellularLocation>
        <location evidence="1">Cell membrane</location>
        <topology evidence="1">Multi-pass membrane protein</topology>
    </subcellularLocation>
</comment>
<dbReference type="NCBIfam" id="TIGR00710">
    <property type="entry name" value="efflux_Bcr_CflA"/>
    <property type="match status" value="1"/>
</dbReference>
<feature type="transmembrane region" description="Helical" evidence="8">
    <location>
        <begin position="165"/>
        <end position="187"/>
    </location>
</feature>
<dbReference type="RefSeq" id="WP_405128997.1">
    <property type="nucleotide sequence ID" value="NZ_JAHWXS010000002.1"/>
</dbReference>
<dbReference type="PROSITE" id="PS50850">
    <property type="entry name" value="MFS"/>
    <property type="match status" value="1"/>
</dbReference>
<dbReference type="InterPro" id="IPR050189">
    <property type="entry name" value="MFS_Efflux_Transporters"/>
</dbReference>
<comment type="similarity">
    <text evidence="2 8">Belongs to the major facilitator superfamily. Bcr/CmlA family.</text>
</comment>